<dbReference type="AlphaFoldDB" id="X1R889"/>
<reference evidence="1" key="1">
    <citation type="journal article" date="2014" name="Front. Microbiol.">
        <title>High frequency of phylogenetically diverse reductive dehalogenase-homologous genes in deep subseafloor sedimentary metagenomes.</title>
        <authorList>
            <person name="Kawai M."/>
            <person name="Futagami T."/>
            <person name="Toyoda A."/>
            <person name="Takaki Y."/>
            <person name="Nishi S."/>
            <person name="Hori S."/>
            <person name="Arai W."/>
            <person name="Tsubouchi T."/>
            <person name="Morono Y."/>
            <person name="Uchiyama I."/>
            <person name="Ito T."/>
            <person name="Fujiyama A."/>
            <person name="Inagaki F."/>
            <person name="Takami H."/>
        </authorList>
    </citation>
    <scope>NUCLEOTIDE SEQUENCE</scope>
    <source>
        <strain evidence="1">Expedition CK06-06</strain>
    </source>
</reference>
<name>X1R889_9ZZZZ</name>
<proteinExistence type="predicted"/>
<feature type="non-terminal residue" evidence="1">
    <location>
        <position position="52"/>
    </location>
</feature>
<sequence>MIICFYKKTFLNDLARIPLGYRKRIERLVFEEIPNLDNIFNALDIKKMRGYR</sequence>
<organism evidence="1">
    <name type="scientific">marine sediment metagenome</name>
    <dbReference type="NCBI Taxonomy" id="412755"/>
    <lineage>
        <taxon>unclassified sequences</taxon>
        <taxon>metagenomes</taxon>
        <taxon>ecological metagenomes</taxon>
    </lineage>
</organism>
<accession>X1R889</accession>
<protein>
    <submittedName>
        <fullName evidence="1">Uncharacterized protein</fullName>
    </submittedName>
</protein>
<evidence type="ECO:0000313" key="1">
    <source>
        <dbReference type="EMBL" id="GAI76773.1"/>
    </source>
</evidence>
<dbReference type="EMBL" id="BARW01011793">
    <property type="protein sequence ID" value="GAI76773.1"/>
    <property type="molecule type" value="Genomic_DNA"/>
</dbReference>
<gene>
    <name evidence="1" type="ORF">S12H4_22564</name>
</gene>
<comment type="caution">
    <text evidence="1">The sequence shown here is derived from an EMBL/GenBank/DDBJ whole genome shotgun (WGS) entry which is preliminary data.</text>
</comment>